<dbReference type="InterPro" id="IPR009448">
    <property type="entry name" value="UDP-g_GGtrans"/>
</dbReference>
<comment type="subcellular location">
    <subcellularLocation>
        <location evidence="2">Endoplasmic reticulum lumen</location>
    </subcellularLocation>
</comment>
<evidence type="ECO:0000256" key="1">
    <source>
        <dbReference type="ARBA" id="ARBA00001913"/>
    </source>
</evidence>
<feature type="region of interest" description="Disordered" evidence="6">
    <location>
        <begin position="1327"/>
        <end position="1349"/>
    </location>
</feature>
<dbReference type="Pfam" id="PF18402">
    <property type="entry name" value="Thioredoxin_14"/>
    <property type="match status" value="1"/>
</dbReference>
<dbReference type="eggNOG" id="KOG1879">
    <property type="taxonomic scope" value="Eukaryota"/>
</dbReference>
<dbReference type="OrthoDB" id="27683at2759"/>
<dbReference type="Proteomes" id="UP000187013">
    <property type="component" value="Unassembled WGS sequence"/>
</dbReference>
<keyword evidence="3 7" id="KW-0732">Signal</keyword>
<evidence type="ECO:0000256" key="4">
    <source>
        <dbReference type="ARBA" id="ARBA00022824"/>
    </source>
</evidence>
<evidence type="ECO:0000256" key="5">
    <source>
        <dbReference type="ARBA" id="ARBA00023180"/>
    </source>
</evidence>
<protein>
    <recommendedName>
        <fullName evidence="13">PH domain-containing protein</fullName>
    </recommendedName>
</protein>
<dbReference type="PANTHER" id="PTHR11226">
    <property type="entry name" value="UDP-GLUCOSE GLYCOPROTEIN:GLUCOSYLTRANSFERASE"/>
    <property type="match status" value="1"/>
</dbReference>
<dbReference type="InterPro" id="IPR040694">
    <property type="entry name" value="UGGT_TRXL_2"/>
</dbReference>
<dbReference type="InterPro" id="IPR029044">
    <property type="entry name" value="Nucleotide-diphossugar_trans"/>
</dbReference>
<feature type="signal peptide" evidence="7">
    <location>
        <begin position="1"/>
        <end position="19"/>
    </location>
</feature>
<dbReference type="GO" id="GO:0051082">
    <property type="term" value="F:unfolded protein binding"/>
    <property type="evidence" value="ECO:0007669"/>
    <property type="project" value="TreeGrafter"/>
</dbReference>
<comment type="cofactor">
    <cofactor evidence="1">
        <name>Ca(2+)</name>
        <dbReference type="ChEBI" id="CHEBI:29108"/>
    </cofactor>
</comment>
<dbReference type="Pfam" id="PF18404">
    <property type="entry name" value="Glyco_transf_24"/>
    <property type="match status" value="1"/>
</dbReference>
<dbReference type="GO" id="GO:0005788">
    <property type="term" value="C:endoplasmic reticulum lumen"/>
    <property type="evidence" value="ECO:0007669"/>
    <property type="project" value="UniProtKB-SubCell"/>
</dbReference>
<dbReference type="InterPro" id="IPR040692">
    <property type="entry name" value="UGGT_TRXL_3"/>
</dbReference>
<keyword evidence="5" id="KW-0325">Glycoprotein</keyword>
<keyword evidence="4" id="KW-0256">Endoplasmic reticulum</keyword>
<dbReference type="GO" id="GO:0018279">
    <property type="term" value="P:protein N-linked glycosylation via asparagine"/>
    <property type="evidence" value="ECO:0007669"/>
    <property type="project" value="TreeGrafter"/>
</dbReference>
<evidence type="ECO:0000259" key="8">
    <source>
        <dbReference type="Pfam" id="PF18401"/>
    </source>
</evidence>
<accession>A0A1Q2ZZ89</accession>
<evidence type="ECO:0000313" key="11">
    <source>
        <dbReference type="EMBL" id="GAV48771.1"/>
    </source>
</evidence>
<feature type="chain" id="PRO_5013292591" description="PH domain-containing protein" evidence="7">
    <location>
        <begin position="20"/>
        <end position="1349"/>
    </location>
</feature>
<feature type="domain" description="Glucosyltransferase 24 catalytic" evidence="10">
    <location>
        <begin position="1075"/>
        <end position="1293"/>
    </location>
</feature>
<evidence type="ECO:0000256" key="3">
    <source>
        <dbReference type="ARBA" id="ARBA00022729"/>
    </source>
</evidence>
<comment type="caution">
    <text evidence="11">The sequence shown here is derived from an EMBL/GenBank/DDBJ whole genome shotgun (WGS) entry which is preliminary data.</text>
</comment>
<dbReference type="Gene3D" id="3.90.550.10">
    <property type="entry name" value="Spore Coat Polysaccharide Biosynthesis Protein SpsA, Chain A"/>
    <property type="match status" value="1"/>
</dbReference>
<reference evidence="11 12" key="1">
    <citation type="submission" date="2016-08" db="EMBL/GenBank/DDBJ databases">
        <title>Draft genome sequence of allopolyploid Zygosaccharomyces rouxii.</title>
        <authorList>
            <person name="Watanabe J."/>
            <person name="Uehara K."/>
            <person name="Mogi Y."/>
            <person name="Tsukioka Y."/>
        </authorList>
    </citation>
    <scope>NUCLEOTIDE SEQUENCE [LARGE SCALE GENOMIC DNA]</scope>
    <source>
        <strain evidence="11 12">NBRC 110957</strain>
    </source>
</reference>
<dbReference type="GO" id="GO:0003980">
    <property type="term" value="F:UDP-glucose:glycoprotein glucosyltransferase activity"/>
    <property type="evidence" value="ECO:0007669"/>
    <property type="project" value="InterPro"/>
</dbReference>
<evidence type="ECO:0000313" key="12">
    <source>
        <dbReference type="Proteomes" id="UP000187013"/>
    </source>
</evidence>
<evidence type="ECO:0000256" key="6">
    <source>
        <dbReference type="SAM" id="MobiDB-lite"/>
    </source>
</evidence>
<sequence>MKLITAGIVFLTVLKTVVCLSVSLQSASVSERFKIWTIAQHLFRGDKKGILATVYPLVMQLDEDLEDTPVANLCEVVSARLSELGELDLASLMPLYCQWYPMGLPFPSSYDHLKSETYFVLNNKRYDHSDDVFYLKSGELKKQAQMPDEAVVAVNDVIIGNNPEAPIVYFYGCPDDDEATFEEFNRNLYSEATETGKLRFIWRSTCHVRNDTEIGPFPLELSIRDGKSNIDVLPIDHLGVPHQFDKSKYGLINPTTNQLSDLDLKVAHLIAQKYNSSKDFNSTLDYARGIINNFPLLVPELITMKNNTEAIMDSNTNLTESGVDHKLLGLFINGENWRFSSLDQYTLLNALESEYRRLKQLLSGLVKMYSKSTLVTAKDLITKFSQISIPNLQQSQPIKVDLHRISGFSESVIYFNDIEIDDQYRELTTDINKFFEKSKFGEIPEYRHNWNELIFVIDFNNLEDPDTKLALDGLKRAIGVITQGYPQRIGLLPLNTGASDDIIRKIYELKDRDLLELEDFLGNELIRGRTISSDYTNTPGVAKLLRNLQINETSIIINGEIYPFRKNTWHYLIAKTIKKDVGYLKRELRKYIRHDGEKAQPIIDVRGVLHMKSSETRHMKYTPDYFADSTYTTLDNSALQVWDERILEYVKGKEYNLLHTITLVDDFNTLQALKRLHNLIGIKFVGVKFRIIHSGALESNWKILKKISSKPSFLKELKSLIKKSARVISTNELNRNVLQSWLVDLKPEFLSAKSFMLINGRFIHFEENEIPQIKLFETTIKREAQRTIDALEALETILPGVTSNKIDPEFMENISATLTKMFYQGTELYGNGPVFTTESTLSRFDMSEILQVNNFTIFESSNDGDKPIDVVLVIDPLEERSQRLLSLITDIQQLPFLNVKIVIYPTADLKFMPIDRIYVPNFPDELGGKLTDIESKFDVAVEVPRNFVLNDNKNVGGYLVEVHAFDERQPVSEGIIDGLGNVCLELVDSTGKSVDKTVTMMTFGYGQFIVPKLGSNFTIKSCDPRYKVVSFSSDARADYMPMESVNVTSLNPVVTYVKLQKVDEVAKITVEESVINIFTIPKNEHSFEQEYQKMVLHILHSPQHGYMGVKFWLLDQPFISQSLRKFIDVINLDPKLDGNIELVKYEWPPWLRPQRFLERRMDAYKILFLDLLFPQSVSRIIYMDPSISQLPDPFKLNEKVKTKLPFAMYKMVGHGYWETHYWAQRLGDRNLKFHSVHPAFVVNLQQLREYNGGNKLRIHYQRLSADVLSLAKIDQDLINDAQEEVPIRTLSSSTIVFLNTKNQNSVNAWLTNFQKLAAKEETAGFATDENPGIKQEGTRETIDLMHDEL</sequence>
<evidence type="ECO:0000256" key="7">
    <source>
        <dbReference type="SAM" id="SignalP"/>
    </source>
</evidence>
<feature type="domain" description="UGGT thioredoxin-like" evidence="9">
    <location>
        <begin position="410"/>
        <end position="513"/>
    </location>
</feature>
<dbReference type="PANTHER" id="PTHR11226:SF0">
    <property type="entry name" value="UDP-GLUCOSE:GLYCOPROTEIN GLUCOSYLTRANSFERASE"/>
    <property type="match status" value="1"/>
</dbReference>
<dbReference type="EMBL" id="BDGX01000014">
    <property type="protein sequence ID" value="GAV48771.1"/>
    <property type="molecule type" value="Genomic_DNA"/>
</dbReference>
<evidence type="ECO:0000259" key="10">
    <source>
        <dbReference type="Pfam" id="PF18404"/>
    </source>
</evidence>
<evidence type="ECO:0000259" key="9">
    <source>
        <dbReference type="Pfam" id="PF18402"/>
    </source>
</evidence>
<dbReference type="InterPro" id="IPR040497">
    <property type="entry name" value="Glyco_transf_24"/>
</dbReference>
<gene>
    <name evidence="11" type="ORF">ZYGR_0N01760</name>
</gene>
<dbReference type="GO" id="GO:0036503">
    <property type="term" value="P:ERAD pathway"/>
    <property type="evidence" value="ECO:0007669"/>
    <property type="project" value="TreeGrafter"/>
</dbReference>
<feature type="compositionally biased region" description="Basic and acidic residues" evidence="6">
    <location>
        <begin position="1336"/>
        <end position="1349"/>
    </location>
</feature>
<feature type="domain" description="UGGT thioredoxin-like" evidence="8">
    <location>
        <begin position="256"/>
        <end position="362"/>
    </location>
</feature>
<name>A0A1Q2ZZ89_ZYGRO</name>
<evidence type="ECO:0008006" key="13">
    <source>
        <dbReference type="Google" id="ProtNLM"/>
    </source>
</evidence>
<proteinExistence type="predicted"/>
<dbReference type="SUPFAM" id="SSF53448">
    <property type="entry name" value="Nucleotide-diphospho-sugar transferases"/>
    <property type="match status" value="1"/>
</dbReference>
<dbReference type="Pfam" id="PF18401">
    <property type="entry name" value="Thioredoxin_13"/>
    <property type="match status" value="1"/>
</dbReference>
<organism evidence="11 12">
    <name type="scientific">Zygosaccharomyces rouxii</name>
    <dbReference type="NCBI Taxonomy" id="4956"/>
    <lineage>
        <taxon>Eukaryota</taxon>
        <taxon>Fungi</taxon>
        <taxon>Dikarya</taxon>
        <taxon>Ascomycota</taxon>
        <taxon>Saccharomycotina</taxon>
        <taxon>Saccharomycetes</taxon>
        <taxon>Saccharomycetales</taxon>
        <taxon>Saccharomycetaceae</taxon>
        <taxon>Zygosaccharomyces</taxon>
    </lineage>
</organism>
<evidence type="ECO:0000256" key="2">
    <source>
        <dbReference type="ARBA" id="ARBA00004319"/>
    </source>
</evidence>